<keyword evidence="2" id="KW-0238">DNA-binding</keyword>
<dbReference type="GO" id="GO:0003700">
    <property type="term" value="F:DNA-binding transcription factor activity"/>
    <property type="evidence" value="ECO:0007669"/>
    <property type="project" value="InterPro"/>
</dbReference>
<protein>
    <submittedName>
        <fullName evidence="5">MarR family protein</fullName>
    </submittedName>
</protein>
<dbReference type="SUPFAM" id="SSF46785">
    <property type="entry name" value="Winged helix' DNA-binding domain"/>
    <property type="match status" value="1"/>
</dbReference>
<dbReference type="Proteomes" id="UP000320390">
    <property type="component" value="Chromosome"/>
</dbReference>
<gene>
    <name evidence="5" type="ORF">Poly30_08270</name>
</gene>
<dbReference type="PANTHER" id="PTHR39515">
    <property type="entry name" value="CONSERVED PROTEIN"/>
    <property type="match status" value="1"/>
</dbReference>
<keyword evidence="1" id="KW-0805">Transcription regulation</keyword>
<dbReference type="EMBL" id="CP036434">
    <property type="protein sequence ID" value="QDV05330.1"/>
    <property type="molecule type" value="Genomic_DNA"/>
</dbReference>
<evidence type="ECO:0000256" key="3">
    <source>
        <dbReference type="ARBA" id="ARBA00023163"/>
    </source>
</evidence>
<dbReference type="OrthoDB" id="159055at2"/>
<dbReference type="InterPro" id="IPR000835">
    <property type="entry name" value="HTH_MarR-typ"/>
</dbReference>
<reference evidence="5 6" key="1">
    <citation type="submission" date="2019-02" db="EMBL/GenBank/DDBJ databases">
        <title>Deep-cultivation of Planctomycetes and their phenomic and genomic characterization uncovers novel biology.</title>
        <authorList>
            <person name="Wiegand S."/>
            <person name="Jogler M."/>
            <person name="Boedeker C."/>
            <person name="Pinto D."/>
            <person name="Vollmers J."/>
            <person name="Rivas-Marin E."/>
            <person name="Kohn T."/>
            <person name="Peeters S.H."/>
            <person name="Heuer A."/>
            <person name="Rast P."/>
            <person name="Oberbeckmann S."/>
            <person name="Bunk B."/>
            <person name="Jeske O."/>
            <person name="Meyerdierks A."/>
            <person name="Storesund J.E."/>
            <person name="Kallscheuer N."/>
            <person name="Luecker S."/>
            <person name="Lage O.M."/>
            <person name="Pohl T."/>
            <person name="Merkel B.J."/>
            <person name="Hornburger P."/>
            <person name="Mueller R.-W."/>
            <person name="Bruemmer F."/>
            <person name="Labrenz M."/>
            <person name="Spormann A.M."/>
            <person name="Op den Camp H."/>
            <person name="Overmann J."/>
            <person name="Amann R."/>
            <person name="Jetten M.S.M."/>
            <person name="Mascher T."/>
            <person name="Medema M.H."/>
            <person name="Devos D.P."/>
            <person name="Kaster A.-K."/>
            <person name="Ovreas L."/>
            <person name="Rohde M."/>
            <person name="Galperin M.Y."/>
            <person name="Jogler C."/>
        </authorList>
    </citation>
    <scope>NUCLEOTIDE SEQUENCE [LARGE SCALE GENOMIC DNA]</scope>
    <source>
        <strain evidence="5 6">Poly30</strain>
    </source>
</reference>
<sequence>MNDSTATRLHSAAIHLLRRLRSTDLEVGVGPAKLSALSVLVFGGARSLGQLAAEEQVSAPTMSRIVRGLEGRGLVRRIPDPDDGRSIELRATAAGKRLLEKARRARLAQLESLLEALSPTERATLEAAVDAFEKLSRLPTDPLDDGRDRGPR</sequence>
<dbReference type="PROSITE" id="PS01117">
    <property type="entry name" value="HTH_MARR_1"/>
    <property type="match status" value="1"/>
</dbReference>
<accession>A0A518EMK9</accession>
<dbReference type="InterPro" id="IPR052526">
    <property type="entry name" value="HTH-type_Bedaq_tolerance"/>
</dbReference>
<dbReference type="Pfam" id="PF12802">
    <property type="entry name" value="MarR_2"/>
    <property type="match status" value="1"/>
</dbReference>
<dbReference type="GO" id="GO:0003677">
    <property type="term" value="F:DNA binding"/>
    <property type="evidence" value="ECO:0007669"/>
    <property type="project" value="UniProtKB-KW"/>
</dbReference>
<keyword evidence="6" id="KW-1185">Reference proteome</keyword>
<dbReference type="AlphaFoldDB" id="A0A518EMK9"/>
<evidence type="ECO:0000259" key="4">
    <source>
        <dbReference type="PROSITE" id="PS50995"/>
    </source>
</evidence>
<evidence type="ECO:0000256" key="1">
    <source>
        <dbReference type="ARBA" id="ARBA00023015"/>
    </source>
</evidence>
<dbReference type="PROSITE" id="PS50995">
    <property type="entry name" value="HTH_MARR_2"/>
    <property type="match status" value="1"/>
</dbReference>
<evidence type="ECO:0000313" key="5">
    <source>
        <dbReference type="EMBL" id="QDV05330.1"/>
    </source>
</evidence>
<dbReference type="RefSeq" id="WP_145194744.1">
    <property type="nucleotide sequence ID" value="NZ_CP036434.1"/>
</dbReference>
<dbReference type="InterPro" id="IPR023187">
    <property type="entry name" value="Tscrpt_reg_MarR-type_CS"/>
</dbReference>
<organism evidence="5 6">
    <name type="scientific">Saltatorellus ferox</name>
    <dbReference type="NCBI Taxonomy" id="2528018"/>
    <lineage>
        <taxon>Bacteria</taxon>
        <taxon>Pseudomonadati</taxon>
        <taxon>Planctomycetota</taxon>
        <taxon>Planctomycetia</taxon>
        <taxon>Planctomycetia incertae sedis</taxon>
        <taxon>Saltatorellus</taxon>
    </lineage>
</organism>
<evidence type="ECO:0000256" key="2">
    <source>
        <dbReference type="ARBA" id="ARBA00023125"/>
    </source>
</evidence>
<keyword evidence="3" id="KW-0804">Transcription</keyword>
<feature type="domain" description="HTH marR-type" evidence="4">
    <location>
        <begin position="2"/>
        <end position="134"/>
    </location>
</feature>
<evidence type="ECO:0000313" key="6">
    <source>
        <dbReference type="Proteomes" id="UP000320390"/>
    </source>
</evidence>
<dbReference type="InterPro" id="IPR036390">
    <property type="entry name" value="WH_DNA-bd_sf"/>
</dbReference>
<dbReference type="SMART" id="SM00347">
    <property type="entry name" value="HTH_MARR"/>
    <property type="match status" value="1"/>
</dbReference>
<dbReference type="Gene3D" id="1.10.10.10">
    <property type="entry name" value="Winged helix-like DNA-binding domain superfamily/Winged helix DNA-binding domain"/>
    <property type="match status" value="1"/>
</dbReference>
<name>A0A518EMK9_9BACT</name>
<dbReference type="PANTHER" id="PTHR39515:SF2">
    <property type="entry name" value="HTH-TYPE TRANSCRIPTIONAL REGULATOR RV0880"/>
    <property type="match status" value="1"/>
</dbReference>
<dbReference type="InterPro" id="IPR036388">
    <property type="entry name" value="WH-like_DNA-bd_sf"/>
</dbReference>
<proteinExistence type="predicted"/>